<feature type="chain" id="PRO_5003900501" description="HmuY protein" evidence="1">
    <location>
        <begin position="24"/>
        <end position="373"/>
    </location>
</feature>
<evidence type="ECO:0008006" key="4">
    <source>
        <dbReference type="Google" id="ProtNLM"/>
    </source>
</evidence>
<accession>K6YZE4</accession>
<evidence type="ECO:0000313" key="3">
    <source>
        <dbReference type="Proteomes" id="UP000006327"/>
    </source>
</evidence>
<keyword evidence="3" id="KW-1185">Reference proteome</keyword>
<organism evidence="2 3">
    <name type="scientific">Paraglaciecola arctica BSs20135</name>
    <dbReference type="NCBI Taxonomy" id="493475"/>
    <lineage>
        <taxon>Bacteria</taxon>
        <taxon>Pseudomonadati</taxon>
        <taxon>Pseudomonadota</taxon>
        <taxon>Gammaproteobacteria</taxon>
        <taxon>Alteromonadales</taxon>
        <taxon>Alteromonadaceae</taxon>
        <taxon>Paraglaciecola</taxon>
    </lineage>
</organism>
<protein>
    <recommendedName>
        <fullName evidence="4">HmuY protein</fullName>
    </recommendedName>
</protein>
<dbReference type="STRING" id="493475.GARC_5198"/>
<dbReference type="CDD" id="cd12105">
    <property type="entry name" value="HmuY"/>
    <property type="match status" value="1"/>
</dbReference>
<proteinExistence type="predicted"/>
<dbReference type="InterPro" id="IPR025921">
    <property type="entry name" value="HmuY"/>
</dbReference>
<evidence type="ECO:0000313" key="2">
    <source>
        <dbReference type="EMBL" id="GAC22133.1"/>
    </source>
</evidence>
<dbReference type="eggNOG" id="ENOG502Z9CX">
    <property type="taxonomic scope" value="Bacteria"/>
</dbReference>
<comment type="caution">
    <text evidence="2">The sequence shown here is derived from an EMBL/GenBank/DDBJ whole genome shotgun (WGS) entry which is preliminary data.</text>
</comment>
<name>K6YZE4_9ALTE</name>
<sequence>MKKYTIPALSLLAIMSGCGSSSSDPVDEIEVIPEVEEVVEEGVIFGPFSTGTSSEPKSVYFDLETGAVLELTDEAAATDSQWDIAFKRTEVSLNTHTDNTVGTYFSTINSDFYDDAGNAISDMFLNATADAELDNYLAVGVIDLPTEDDYSYDSEEYIVGDKFYNYDLTTHQVSAADDVYFVVSSDNAYTKFRAKSLTTSGRTLATITLGIQHQSALDGETEFAEEFELELDAVSCDTGIYVDFDLAEPVSQDDAWDIQLPCLTDSGVTGADFQIFIADEASALVDTTNSYLGVDSEAEQYYGFKSNLTEVKAFTANPWYQYNLNDGHLLWSQYGVYLIKTNTANYKLQVTSYYDESGISGNYSFRFDAISTD</sequence>
<keyword evidence="1" id="KW-0732">Signal</keyword>
<dbReference type="OrthoDB" id="335087at2"/>
<gene>
    <name evidence="2" type="ORF">GARC_5198</name>
</gene>
<dbReference type="EMBL" id="BAEO01000068">
    <property type="protein sequence ID" value="GAC22133.1"/>
    <property type="molecule type" value="Genomic_DNA"/>
</dbReference>
<feature type="signal peptide" evidence="1">
    <location>
        <begin position="1"/>
        <end position="23"/>
    </location>
</feature>
<dbReference type="Proteomes" id="UP000006327">
    <property type="component" value="Unassembled WGS sequence"/>
</dbReference>
<dbReference type="AlphaFoldDB" id="K6YZE4"/>
<reference evidence="2 3" key="1">
    <citation type="journal article" date="2017" name="Antonie Van Leeuwenhoek">
        <title>Rhizobium rhizosphaerae sp. nov., a novel species isolated from rice rhizosphere.</title>
        <authorList>
            <person name="Zhao J.J."/>
            <person name="Zhang J."/>
            <person name="Zhang R.J."/>
            <person name="Zhang C.W."/>
            <person name="Yin H.Q."/>
            <person name="Zhang X.X."/>
        </authorList>
    </citation>
    <scope>NUCLEOTIDE SEQUENCE [LARGE SCALE GENOMIC DNA]</scope>
    <source>
        <strain evidence="2 3">BSs20135</strain>
    </source>
</reference>
<dbReference type="PROSITE" id="PS51257">
    <property type="entry name" value="PROKAR_LIPOPROTEIN"/>
    <property type="match status" value="1"/>
</dbReference>
<dbReference type="RefSeq" id="WP_007625761.1">
    <property type="nucleotide sequence ID" value="NZ_BAEO01000068.1"/>
</dbReference>
<evidence type="ECO:0000256" key="1">
    <source>
        <dbReference type="SAM" id="SignalP"/>
    </source>
</evidence>